<dbReference type="InterPro" id="IPR001611">
    <property type="entry name" value="Leu-rich_rpt"/>
</dbReference>
<sequence>MDNVDCVVELLKHNADVTKKDEFDKTPYRTAMIMKCKKAAQILKTEEIKRAARENSTNLKDLLASISGQDILPSGFKEALLEASSYGHVDAICSLVIAGAKMPLYLKDCIIQALRLDFCEAAATLLMCYAAKHDKRRLLKYLMSEETSREEEEQAILELPCPSVSRNTMVGVRLFIANKEVFPTAVPLELALQNRRKEAAEIILLNTDCDRQRRQVDWGNLAMDEIEPAWLENIKWVETILLVSNFLQRVPDNIHILDKLSCLDLSKNQLKTIPVYINFSFPTTIKPELSRPALISSQSPIERSLAQVPRIISLDIAYKDLHFHEHIRLEISPKCDIRVENSSTLCKFHNGRKGLPPMGSNADPCMLRRVAQLLRLHAAFTHCLPFIYAHKFACICSYKLCHSGNPP</sequence>
<evidence type="ECO:0000313" key="1">
    <source>
        <dbReference type="EMBL" id="CAH3020063.1"/>
    </source>
</evidence>
<reference evidence="1 2" key="1">
    <citation type="submission" date="2022-05" db="EMBL/GenBank/DDBJ databases">
        <authorList>
            <consortium name="Genoscope - CEA"/>
            <person name="William W."/>
        </authorList>
    </citation>
    <scope>NUCLEOTIDE SEQUENCE [LARGE SCALE GENOMIC DNA]</scope>
</reference>
<gene>
    <name evidence="1" type="ORF">PEVE_00005511</name>
</gene>
<keyword evidence="2" id="KW-1185">Reference proteome</keyword>
<dbReference type="InterPro" id="IPR032675">
    <property type="entry name" value="LRR_dom_sf"/>
</dbReference>
<dbReference type="EMBL" id="CALNXI010000135">
    <property type="protein sequence ID" value="CAH3020063.1"/>
    <property type="molecule type" value="Genomic_DNA"/>
</dbReference>
<protein>
    <submittedName>
        <fullName evidence="1">Uncharacterized protein</fullName>
    </submittedName>
</protein>
<evidence type="ECO:0000313" key="2">
    <source>
        <dbReference type="Proteomes" id="UP001159427"/>
    </source>
</evidence>
<dbReference type="PROSITE" id="PS51450">
    <property type="entry name" value="LRR"/>
    <property type="match status" value="1"/>
</dbReference>
<dbReference type="SUPFAM" id="SSF52058">
    <property type="entry name" value="L domain-like"/>
    <property type="match status" value="1"/>
</dbReference>
<dbReference type="InterPro" id="IPR036770">
    <property type="entry name" value="Ankyrin_rpt-contain_sf"/>
</dbReference>
<comment type="caution">
    <text evidence="1">The sequence shown here is derived from an EMBL/GenBank/DDBJ whole genome shotgun (WGS) entry which is preliminary data.</text>
</comment>
<proteinExistence type="predicted"/>
<accession>A0ABN8LWV3</accession>
<dbReference type="Gene3D" id="3.80.10.10">
    <property type="entry name" value="Ribonuclease Inhibitor"/>
    <property type="match status" value="1"/>
</dbReference>
<dbReference type="Gene3D" id="1.25.40.20">
    <property type="entry name" value="Ankyrin repeat-containing domain"/>
    <property type="match status" value="1"/>
</dbReference>
<name>A0ABN8LWV3_9CNID</name>
<dbReference type="SUPFAM" id="SSF48403">
    <property type="entry name" value="Ankyrin repeat"/>
    <property type="match status" value="1"/>
</dbReference>
<organism evidence="1 2">
    <name type="scientific">Porites evermanni</name>
    <dbReference type="NCBI Taxonomy" id="104178"/>
    <lineage>
        <taxon>Eukaryota</taxon>
        <taxon>Metazoa</taxon>
        <taxon>Cnidaria</taxon>
        <taxon>Anthozoa</taxon>
        <taxon>Hexacorallia</taxon>
        <taxon>Scleractinia</taxon>
        <taxon>Fungiina</taxon>
        <taxon>Poritidae</taxon>
        <taxon>Porites</taxon>
    </lineage>
</organism>
<dbReference type="Proteomes" id="UP001159427">
    <property type="component" value="Unassembled WGS sequence"/>
</dbReference>